<dbReference type="InterPro" id="IPR058620">
    <property type="entry name" value="YtrI_C"/>
</dbReference>
<evidence type="ECO:0000256" key="2">
    <source>
        <dbReference type="SAM" id="Phobius"/>
    </source>
</evidence>
<feature type="transmembrane region" description="Helical" evidence="2">
    <location>
        <begin position="29"/>
        <end position="51"/>
    </location>
</feature>
<evidence type="ECO:0000259" key="3">
    <source>
        <dbReference type="Pfam" id="PF26347"/>
    </source>
</evidence>
<dbReference type="Proteomes" id="UP001516662">
    <property type="component" value="Unassembled WGS sequence"/>
</dbReference>
<proteinExistence type="predicted"/>
<dbReference type="EMBL" id="JADCLJ010000019">
    <property type="protein sequence ID" value="MBE4908257.1"/>
    <property type="molecule type" value="Genomic_DNA"/>
</dbReference>
<keyword evidence="1" id="KW-0175">Coiled coil</keyword>
<dbReference type="NCBIfam" id="NF041479">
    <property type="entry name" value="spor_membprot_YtrI"/>
    <property type="match status" value="1"/>
</dbReference>
<dbReference type="RefSeq" id="WP_193535770.1">
    <property type="nucleotide sequence ID" value="NZ_JADCLJ010000019.1"/>
</dbReference>
<comment type="caution">
    <text evidence="4">The sequence shown here is derived from an EMBL/GenBank/DDBJ whole genome shotgun (WGS) entry which is preliminary data.</text>
</comment>
<name>A0ABR9QIC9_9BACI</name>
<keyword evidence="2" id="KW-0472">Membrane</keyword>
<dbReference type="InterPro" id="IPR048198">
    <property type="entry name" value="YtrI"/>
</dbReference>
<sequence length="180" mass="21367">MDDYTVVHPGACIIMRIPPYYKKPGWQRFFAGVFMGALISWFVFLYMYGVLQEKQIQLLEEQIATIDDLKDQKKLLLEDYEKLNEQNKSKLKIQEIDIEFLDTRKIELAGLTIHQLKTAVKKDLNHLIAKDIETVSRNKELLRQTIENKVYEIDDKNYRLQVYTIYFDTTMEILLKIDLI</sequence>
<accession>A0ABR9QIC9</accession>
<evidence type="ECO:0000256" key="1">
    <source>
        <dbReference type="SAM" id="Coils"/>
    </source>
</evidence>
<keyword evidence="2" id="KW-1133">Transmembrane helix</keyword>
<organism evidence="4 5">
    <name type="scientific">Litchfieldia luteola</name>
    <dbReference type="NCBI Taxonomy" id="682179"/>
    <lineage>
        <taxon>Bacteria</taxon>
        <taxon>Bacillati</taxon>
        <taxon>Bacillota</taxon>
        <taxon>Bacilli</taxon>
        <taxon>Bacillales</taxon>
        <taxon>Bacillaceae</taxon>
        <taxon>Litchfieldia</taxon>
    </lineage>
</organism>
<reference evidence="4 5" key="1">
    <citation type="submission" date="2020-10" db="EMBL/GenBank/DDBJ databases">
        <title>Bacillus sp. HD4P25, an endophyte from a halophyte.</title>
        <authorList>
            <person name="Sun J.-Q."/>
        </authorList>
    </citation>
    <scope>NUCLEOTIDE SEQUENCE [LARGE SCALE GENOMIC DNA]</scope>
    <source>
        <strain evidence="4 5">YIM 93174</strain>
    </source>
</reference>
<protein>
    <submittedName>
        <fullName evidence="4">Sporulation protein</fullName>
    </submittedName>
</protein>
<gene>
    <name evidence="4" type="ORF">IMZ08_09335</name>
</gene>
<feature type="coiled-coil region" evidence="1">
    <location>
        <begin position="59"/>
        <end position="97"/>
    </location>
</feature>
<evidence type="ECO:0000313" key="4">
    <source>
        <dbReference type="EMBL" id="MBE4908257.1"/>
    </source>
</evidence>
<keyword evidence="2" id="KW-0812">Transmembrane</keyword>
<feature type="domain" description="Sporulation membrane protein YtrI C-terminal" evidence="3">
    <location>
        <begin position="94"/>
        <end position="177"/>
    </location>
</feature>
<evidence type="ECO:0000313" key="5">
    <source>
        <dbReference type="Proteomes" id="UP001516662"/>
    </source>
</evidence>
<dbReference type="Pfam" id="PF26347">
    <property type="entry name" value="YtrI_sporulation"/>
    <property type="match status" value="1"/>
</dbReference>
<keyword evidence="5" id="KW-1185">Reference proteome</keyword>